<comment type="caution">
    <text evidence="2">The sequence shown here is derived from an EMBL/GenBank/DDBJ whole genome shotgun (WGS) entry which is preliminary data.</text>
</comment>
<sequence length="179" mass="20275">MTPDRDIRARRLELIEELAEANRPAGAPPKHSRLEEIILQMDSLLRELLDVSHEGEAPSGEGIDVLREARRSYMSRRERDRIFGGRLFADPSWDILLDLFIAQHEGQNVSVSSACIAASVPSTTALRHIAHLVEIGLVVRRPHPRDSRSTFLELTEKGRTRMNLFFSQQISRDQDDPAS</sequence>
<dbReference type="SUPFAM" id="SSF46785">
    <property type="entry name" value="Winged helix' DNA-binding domain"/>
    <property type="match status" value="1"/>
</dbReference>
<keyword evidence="3" id="KW-1185">Reference proteome</keyword>
<reference evidence="2 3" key="1">
    <citation type="submission" date="2023-05" db="EMBL/GenBank/DDBJ databases">
        <authorList>
            <person name="Guo Y."/>
        </authorList>
    </citation>
    <scope>NUCLEOTIDE SEQUENCE [LARGE SCALE GENOMIC DNA]</scope>
    <source>
        <strain evidence="2 3">GR2756</strain>
    </source>
</reference>
<organism evidence="2 3">
    <name type="scientific">Sphingosinicella rhizophila</name>
    <dbReference type="NCBI Taxonomy" id="3050082"/>
    <lineage>
        <taxon>Bacteria</taxon>
        <taxon>Pseudomonadati</taxon>
        <taxon>Pseudomonadota</taxon>
        <taxon>Alphaproteobacteria</taxon>
        <taxon>Sphingomonadales</taxon>
        <taxon>Sphingosinicellaceae</taxon>
        <taxon>Sphingosinicella</taxon>
    </lineage>
</organism>
<dbReference type="PANTHER" id="PTHR33164">
    <property type="entry name" value="TRANSCRIPTIONAL REGULATOR, MARR FAMILY"/>
    <property type="match status" value="1"/>
</dbReference>
<accession>A0ABU3Q6N1</accession>
<gene>
    <name evidence="2" type="ORF">RQX22_08395</name>
</gene>
<dbReference type="RefSeq" id="WP_315725473.1">
    <property type="nucleotide sequence ID" value="NZ_JAVUPU010000003.1"/>
</dbReference>
<proteinExistence type="predicted"/>
<evidence type="ECO:0000259" key="1">
    <source>
        <dbReference type="Pfam" id="PF13463"/>
    </source>
</evidence>
<dbReference type="InterPro" id="IPR036390">
    <property type="entry name" value="WH_DNA-bd_sf"/>
</dbReference>
<dbReference type="Proteomes" id="UP001259572">
    <property type="component" value="Unassembled WGS sequence"/>
</dbReference>
<feature type="domain" description="HTH marR-type" evidence="1">
    <location>
        <begin position="99"/>
        <end position="158"/>
    </location>
</feature>
<protein>
    <submittedName>
        <fullName evidence="2">Winged helix DNA-binding protein</fullName>
    </submittedName>
</protein>
<dbReference type="Pfam" id="PF13463">
    <property type="entry name" value="HTH_27"/>
    <property type="match status" value="1"/>
</dbReference>
<dbReference type="GO" id="GO:0003677">
    <property type="term" value="F:DNA binding"/>
    <property type="evidence" value="ECO:0007669"/>
    <property type="project" value="UniProtKB-KW"/>
</dbReference>
<evidence type="ECO:0000313" key="2">
    <source>
        <dbReference type="EMBL" id="MDT9598967.1"/>
    </source>
</evidence>
<dbReference type="InterPro" id="IPR039422">
    <property type="entry name" value="MarR/SlyA-like"/>
</dbReference>
<dbReference type="EMBL" id="JAVUPU010000003">
    <property type="protein sequence ID" value="MDT9598967.1"/>
    <property type="molecule type" value="Genomic_DNA"/>
</dbReference>
<dbReference type="InterPro" id="IPR000835">
    <property type="entry name" value="HTH_MarR-typ"/>
</dbReference>
<dbReference type="InterPro" id="IPR036388">
    <property type="entry name" value="WH-like_DNA-bd_sf"/>
</dbReference>
<dbReference type="Gene3D" id="1.10.10.10">
    <property type="entry name" value="Winged helix-like DNA-binding domain superfamily/Winged helix DNA-binding domain"/>
    <property type="match status" value="1"/>
</dbReference>
<evidence type="ECO:0000313" key="3">
    <source>
        <dbReference type="Proteomes" id="UP001259572"/>
    </source>
</evidence>
<keyword evidence="2" id="KW-0238">DNA-binding</keyword>
<dbReference type="PANTHER" id="PTHR33164:SF43">
    <property type="entry name" value="HTH-TYPE TRANSCRIPTIONAL REPRESSOR YETL"/>
    <property type="match status" value="1"/>
</dbReference>
<name>A0ABU3Q6N1_9SPHN</name>